<evidence type="ECO:0000256" key="8">
    <source>
        <dbReference type="ARBA" id="ARBA00023015"/>
    </source>
</evidence>
<dbReference type="GO" id="GO:0005634">
    <property type="term" value="C:nucleus"/>
    <property type="evidence" value="ECO:0007669"/>
    <property type="project" value="UniProtKB-SubCell"/>
</dbReference>
<dbReference type="OrthoDB" id="9893417at2759"/>
<evidence type="ECO:0000256" key="1">
    <source>
        <dbReference type="ARBA" id="ARBA00003767"/>
    </source>
</evidence>
<comment type="caution">
    <text evidence="14">The sequence shown here is derived from an EMBL/GenBank/DDBJ whole genome shotgun (WGS) entry which is preliminary data.</text>
</comment>
<evidence type="ECO:0000256" key="9">
    <source>
        <dbReference type="ARBA" id="ARBA00023125"/>
    </source>
</evidence>
<proteinExistence type="inferred from homology"/>
<keyword evidence="10" id="KW-0804">Transcription</keyword>
<reference evidence="14" key="1">
    <citation type="submission" date="2019-10" db="EMBL/GenBank/DDBJ databases">
        <title>Bird 10,000 Genomes (B10K) Project - Family phase.</title>
        <authorList>
            <person name="Zhang G."/>
        </authorList>
    </citation>
    <scope>NUCLEOTIDE SEQUENCE</scope>
    <source>
        <strain evidence="14">B10K-IZ-033-78</strain>
        <tissue evidence="14">Muscle</tissue>
    </source>
</reference>
<name>A0A850VEW5_9CORV</name>
<dbReference type="Pfam" id="PF00096">
    <property type="entry name" value="zf-C2H2"/>
    <property type="match status" value="2"/>
</dbReference>
<dbReference type="SMART" id="SM00355">
    <property type="entry name" value="ZnF_C2H2"/>
    <property type="match status" value="2"/>
</dbReference>
<dbReference type="Proteomes" id="UP000640999">
    <property type="component" value="Unassembled WGS sequence"/>
</dbReference>
<keyword evidence="8" id="KW-0805">Transcription regulation</keyword>
<comment type="function">
    <text evidence="1">May be involved in transcriptional regulation.</text>
</comment>
<keyword evidence="4" id="KW-0479">Metal-binding</keyword>
<feature type="non-terminal residue" evidence="14">
    <location>
        <position position="1"/>
    </location>
</feature>
<evidence type="ECO:0000313" key="14">
    <source>
        <dbReference type="EMBL" id="NWH41976.1"/>
    </source>
</evidence>
<gene>
    <name evidence="14" type="primary">Zik1_1</name>
    <name evidence="14" type="ORF">CHLHAR_R15620</name>
</gene>
<dbReference type="PROSITE" id="PS00028">
    <property type="entry name" value="ZINC_FINGER_C2H2_1"/>
    <property type="match status" value="1"/>
</dbReference>
<evidence type="ECO:0000256" key="7">
    <source>
        <dbReference type="ARBA" id="ARBA00022833"/>
    </source>
</evidence>
<organism evidence="14 15">
    <name type="scientific">Chloropsis hardwickii</name>
    <dbReference type="NCBI Taxonomy" id="667144"/>
    <lineage>
        <taxon>Eukaryota</taxon>
        <taxon>Metazoa</taxon>
        <taxon>Chordata</taxon>
        <taxon>Craniata</taxon>
        <taxon>Vertebrata</taxon>
        <taxon>Euteleostomi</taxon>
        <taxon>Archelosauria</taxon>
        <taxon>Archosauria</taxon>
        <taxon>Dinosauria</taxon>
        <taxon>Saurischia</taxon>
        <taxon>Theropoda</taxon>
        <taxon>Coelurosauria</taxon>
        <taxon>Aves</taxon>
        <taxon>Neognathae</taxon>
        <taxon>Neoaves</taxon>
        <taxon>Telluraves</taxon>
        <taxon>Australaves</taxon>
        <taxon>Passeriformes</taxon>
        <taxon>Corvoidea</taxon>
        <taxon>Irenidae</taxon>
        <taxon>Chloropsis</taxon>
    </lineage>
</organism>
<dbReference type="InterPro" id="IPR050826">
    <property type="entry name" value="Krueppel_C2H2_ZnFinger"/>
</dbReference>
<keyword evidence="6 12" id="KW-0863">Zinc-finger</keyword>
<comment type="similarity">
    <text evidence="3">Belongs to the krueppel C2H2-type zinc-finger protein family.</text>
</comment>
<dbReference type="PROSITE" id="PS50157">
    <property type="entry name" value="ZINC_FINGER_C2H2_2"/>
    <property type="match status" value="2"/>
</dbReference>
<dbReference type="FunFam" id="3.30.160.60:FF:000801">
    <property type="entry name" value="zinc finger protein 461 isoform X2"/>
    <property type="match status" value="1"/>
</dbReference>
<keyword evidence="11" id="KW-0539">Nucleus</keyword>
<dbReference type="InterPro" id="IPR036236">
    <property type="entry name" value="Znf_C2H2_sf"/>
</dbReference>
<feature type="domain" description="C2H2-type" evidence="13">
    <location>
        <begin position="34"/>
        <end position="61"/>
    </location>
</feature>
<feature type="domain" description="C2H2-type" evidence="13">
    <location>
        <begin position="62"/>
        <end position="89"/>
    </location>
</feature>
<keyword evidence="7" id="KW-0862">Zinc</keyword>
<dbReference type="SUPFAM" id="SSF57667">
    <property type="entry name" value="beta-beta-alpha zinc fingers"/>
    <property type="match status" value="2"/>
</dbReference>
<evidence type="ECO:0000259" key="13">
    <source>
        <dbReference type="PROSITE" id="PS50157"/>
    </source>
</evidence>
<dbReference type="FunFam" id="3.30.160.60:FF:001468">
    <property type="entry name" value="Zinc finger protein 672"/>
    <property type="match status" value="1"/>
</dbReference>
<evidence type="ECO:0000256" key="5">
    <source>
        <dbReference type="ARBA" id="ARBA00022737"/>
    </source>
</evidence>
<protein>
    <submittedName>
        <fullName evidence="14">ZIK1 protein</fullName>
    </submittedName>
</protein>
<keyword evidence="9" id="KW-0238">DNA-binding</keyword>
<comment type="subcellular location">
    <subcellularLocation>
        <location evidence="2">Nucleus</location>
    </subcellularLocation>
</comment>
<evidence type="ECO:0000256" key="6">
    <source>
        <dbReference type="ARBA" id="ARBA00022771"/>
    </source>
</evidence>
<dbReference type="EMBL" id="WEIW01005400">
    <property type="protein sequence ID" value="NWH41976.1"/>
    <property type="molecule type" value="Genomic_DNA"/>
</dbReference>
<dbReference type="GO" id="GO:0003677">
    <property type="term" value="F:DNA binding"/>
    <property type="evidence" value="ECO:0007669"/>
    <property type="project" value="UniProtKB-KW"/>
</dbReference>
<evidence type="ECO:0000313" key="15">
    <source>
        <dbReference type="Proteomes" id="UP000640999"/>
    </source>
</evidence>
<feature type="non-terminal residue" evidence="14">
    <location>
        <position position="94"/>
    </location>
</feature>
<dbReference type="Gene3D" id="3.30.160.60">
    <property type="entry name" value="Classic Zinc Finger"/>
    <property type="match status" value="2"/>
</dbReference>
<dbReference type="InterPro" id="IPR013087">
    <property type="entry name" value="Znf_C2H2_type"/>
</dbReference>
<evidence type="ECO:0000256" key="2">
    <source>
        <dbReference type="ARBA" id="ARBA00004123"/>
    </source>
</evidence>
<dbReference type="PANTHER" id="PTHR24377">
    <property type="entry name" value="IP01015P-RELATED"/>
    <property type="match status" value="1"/>
</dbReference>
<evidence type="ECO:0000256" key="4">
    <source>
        <dbReference type="ARBA" id="ARBA00022723"/>
    </source>
</evidence>
<keyword evidence="15" id="KW-1185">Reference proteome</keyword>
<evidence type="ECO:0000256" key="3">
    <source>
        <dbReference type="ARBA" id="ARBA00006991"/>
    </source>
</evidence>
<accession>A0A850VEW5</accession>
<sequence length="94" mass="10791">SWGSEGERPTLGQGGAWSSKLGLHEQLHDGEKPHKCSECGKNFSKCSYLINHWRIHIEQWPYECGQCGKSFTQISSLIKQQMIHTGERHYECDE</sequence>
<evidence type="ECO:0000256" key="10">
    <source>
        <dbReference type="ARBA" id="ARBA00023163"/>
    </source>
</evidence>
<evidence type="ECO:0000256" key="11">
    <source>
        <dbReference type="ARBA" id="ARBA00023242"/>
    </source>
</evidence>
<dbReference type="AlphaFoldDB" id="A0A850VEW5"/>
<evidence type="ECO:0000256" key="12">
    <source>
        <dbReference type="PROSITE-ProRule" id="PRU00042"/>
    </source>
</evidence>
<dbReference type="GO" id="GO:0008270">
    <property type="term" value="F:zinc ion binding"/>
    <property type="evidence" value="ECO:0007669"/>
    <property type="project" value="UniProtKB-KW"/>
</dbReference>
<keyword evidence="5" id="KW-0677">Repeat</keyword>